<dbReference type="InterPro" id="IPR052336">
    <property type="entry name" value="MlaD_Phospholipid_Transporter"/>
</dbReference>
<evidence type="ECO:0000256" key="2">
    <source>
        <dbReference type="SAM" id="SignalP"/>
    </source>
</evidence>
<dbReference type="InterPro" id="IPR003399">
    <property type="entry name" value="Mce/MlaD"/>
</dbReference>
<name>A0ABM7I9T4_9MYCO</name>
<sequence>MTRATTRRVWRPLAVAVCAVAPLSGCAWQGVNSLPLPGAPGRVAGATVYHAEFANVGTLESNSPVMIDDVVVGSVGPMKVVHGHAEVDILVKPGVVVPGNVVAKIGQTSLLGSTHVELDPVPGTAPAGRLAPGTTIPLNQSSTYPSTERTLAALATVVDGGGVGQIGGIIHSFNNAFDGRQESIRDLIGRLDRFVGTIDDQRDDIVTTIKALNGLIGTFAGQRDAVTEALRIMPQALEVMVAQRPNITAALTKLRTFSDTATSLINDTQADLVANLRHMEPITRSLADVGIVIDKSIAMATTFPYGQAAIDRYIKGDYLNLSATLDLTLPRIRRELWMGTRFGDPTQGIQAAIGDPGYAEQTKDPLGIGVAPPPAVLAPRPPDVAPPPLPGPAPAQAPDQGGH</sequence>
<feature type="signal peptide" evidence="2">
    <location>
        <begin position="1"/>
        <end position="27"/>
    </location>
</feature>
<feature type="chain" id="PRO_5047473224" evidence="2">
    <location>
        <begin position="28"/>
        <end position="403"/>
    </location>
</feature>
<dbReference type="Pfam" id="PF02470">
    <property type="entry name" value="MlaD"/>
    <property type="match status" value="1"/>
</dbReference>
<dbReference type="Pfam" id="PF11887">
    <property type="entry name" value="Mce4_CUP1"/>
    <property type="match status" value="1"/>
</dbReference>
<feature type="domain" description="Mammalian cell entry C-terminal" evidence="4">
    <location>
        <begin position="128"/>
        <end position="287"/>
    </location>
</feature>
<keyword evidence="6" id="KW-1185">Reference proteome</keyword>
<evidence type="ECO:0000259" key="4">
    <source>
        <dbReference type="Pfam" id="PF11887"/>
    </source>
</evidence>
<feature type="compositionally biased region" description="Pro residues" evidence="1">
    <location>
        <begin position="371"/>
        <end position="395"/>
    </location>
</feature>
<dbReference type="Proteomes" id="UP000465609">
    <property type="component" value="Chromosome"/>
</dbReference>
<dbReference type="EMBL" id="AP022577">
    <property type="protein sequence ID" value="BBX83401.1"/>
    <property type="molecule type" value="Genomic_DNA"/>
</dbReference>
<dbReference type="RefSeq" id="WP_138231319.1">
    <property type="nucleotide sequence ID" value="NZ_AP022577.1"/>
</dbReference>
<evidence type="ECO:0000256" key="1">
    <source>
        <dbReference type="SAM" id="MobiDB-lite"/>
    </source>
</evidence>
<keyword evidence="2" id="KW-0732">Signal</keyword>
<feature type="region of interest" description="Disordered" evidence="1">
    <location>
        <begin position="348"/>
        <end position="403"/>
    </location>
</feature>
<protein>
    <submittedName>
        <fullName evidence="5">Virulence factor Mce</fullName>
    </submittedName>
</protein>
<feature type="domain" description="Mce/MlaD" evidence="3">
    <location>
        <begin position="48"/>
        <end position="120"/>
    </location>
</feature>
<evidence type="ECO:0000313" key="5">
    <source>
        <dbReference type="EMBL" id="BBX83401.1"/>
    </source>
</evidence>
<dbReference type="PANTHER" id="PTHR33371:SF15">
    <property type="entry name" value="LIPOPROTEIN LPRN"/>
    <property type="match status" value="1"/>
</dbReference>
<accession>A0ABM7I9T4</accession>
<evidence type="ECO:0000313" key="6">
    <source>
        <dbReference type="Proteomes" id="UP000465609"/>
    </source>
</evidence>
<dbReference type="PANTHER" id="PTHR33371">
    <property type="entry name" value="INTERMEMBRANE PHOSPHOLIPID TRANSPORT SYSTEM BINDING PROTEIN MLAD-RELATED"/>
    <property type="match status" value="1"/>
</dbReference>
<gene>
    <name evidence="5" type="ORF">MAUB_12740</name>
</gene>
<organism evidence="5 6">
    <name type="scientific">Mycolicibacterium aubagnense</name>
    <dbReference type="NCBI Taxonomy" id="319707"/>
    <lineage>
        <taxon>Bacteria</taxon>
        <taxon>Bacillati</taxon>
        <taxon>Actinomycetota</taxon>
        <taxon>Actinomycetes</taxon>
        <taxon>Mycobacteriales</taxon>
        <taxon>Mycobacteriaceae</taxon>
        <taxon>Mycolicibacterium</taxon>
    </lineage>
</organism>
<dbReference type="InterPro" id="IPR005693">
    <property type="entry name" value="Mce"/>
</dbReference>
<dbReference type="NCBIfam" id="TIGR00996">
    <property type="entry name" value="Mtu_fam_mce"/>
    <property type="match status" value="1"/>
</dbReference>
<reference evidence="5 6" key="1">
    <citation type="journal article" date="2019" name="Emerg. Microbes Infect.">
        <title>Comprehensive subspecies identification of 175 nontuberculous mycobacteria species based on 7547 genomic profiles.</title>
        <authorList>
            <person name="Matsumoto Y."/>
            <person name="Kinjo T."/>
            <person name="Motooka D."/>
            <person name="Nabeya D."/>
            <person name="Jung N."/>
            <person name="Uechi K."/>
            <person name="Horii T."/>
            <person name="Iida T."/>
            <person name="Fujita J."/>
            <person name="Nakamura S."/>
        </authorList>
    </citation>
    <scope>NUCLEOTIDE SEQUENCE [LARGE SCALE GENOMIC DNA]</scope>
    <source>
        <strain evidence="5 6">JCM 15296</strain>
    </source>
</reference>
<proteinExistence type="predicted"/>
<evidence type="ECO:0000259" key="3">
    <source>
        <dbReference type="Pfam" id="PF02470"/>
    </source>
</evidence>
<dbReference type="InterPro" id="IPR024516">
    <property type="entry name" value="Mce_C"/>
</dbReference>